<proteinExistence type="predicted"/>
<name>A0ABS3QMC1_9BACT</name>
<reference evidence="1 2" key="1">
    <citation type="submission" date="2021-03" db="EMBL/GenBank/DDBJ databases">
        <authorList>
            <person name="Kim M.K."/>
        </authorList>
    </citation>
    <scope>NUCLEOTIDE SEQUENCE [LARGE SCALE GENOMIC DNA]</scope>
    <source>
        <strain evidence="1 2">BT442</strain>
    </source>
</reference>
<evidence type="ECO:0000313" key="1">
    <source>
        <dbReference type="EMBL" id="MBO2011919.1"/>
    </source>
</evidence>
<accession>A0ABS3QMC1</accession>
<protein>
    <submittedName>
        <fullName evidence="1">Uncharacterized protein</fullName>
    </submittedName>
</protein>
<comment type="caution">
    <text evidence="1">The sequence shown here is derived from an EMBL/GenBank/DDBJ whole genome shotgun (WGS) entry which is preliminary data.</text>
</comment>
<gene>
    <name evidence="1" type="ORF">J4E00_22835</name>
</gene>
<dbReference type="EMBL" id="JAGETZ010000013">
    <property type="protein sequence ID" value="MBO2011919.1"/>
    <property type="molecule type" value="Genomic_DNA"/>
</dbReference>
<evidence type="ECO:0000313" key="2">
    <source>
        <dbReference type="Proteomes" id="UP000664369"/>
    </source>
</evidence>
<keyword evidence="2" id="KW-1185">Reference proteome</keyword>
<organism evidence="1 2">
    <name type="scientific">Hymenobacter negativus</name>
    <dbReference type="NCBI Taxonomy" id="2795026"/>
    <lineage>
        <taxon>Bacteria</taxon>
        <taxon>Pseudomonadati</taxon>
        <taxon>Bacteroidota</taxon>
        <taxon>Cytophagia</taxon>
        <taxon>Cytophagales</taxon>
        <taxon>Hymenobacteraceae</taxon>
        <taxon>Hymenobacter</taxon>
    </lineage>
</organism>
<dbReference type="Proteomes" id="UP000664369">
    <property type="component" value="Unassembled WGS sequence"/>
</dbReference>
<sequence length="206" mass="22092">MAGIINAASQGTYSEAGVDWTYFQDIDDSSIFYIVPVPTLAMQSGAPQFHLTEYVDKTGQFISAQCQLTTILAVPAPIILAVKTLLQNKGVANPQYQAMNFIDIPQGGVDPNRASLNYADAGGTVSGTVQTLPSLSGSQTAVFTVSDMPPAAVALFKAWFGGNTAAGLVNVVYRLTAWARLGNITAQVHFDSQAAYTYQRTFKWVR</sequence>
<dbReference type="RefSeq" id="WP_208177602.1">
    <property type="nucleotide sequence ID" value="NZ_JAGETZ010000013.1"/>
</dbReference>